<dbReference type="EMBL" id="JACHMH010000001">
    <property type="protein sequence ID" value="MBB4681542.1"/>
    <property type="molecule type" value="Genomic_DNA"/>
</dbReference>
<dbReference type="InterPro" id="IPR002123">
    <property type="entry name" value="Plipid/glycerol_acylTrfase"/>
</dbReference>
<evidence type="ECO:0000313" key="8">
    <source>
        <dbReference type="EMBL" id="MBB4681542.1"/>
    </source>
</evidence>
<gene>
    <name evidence="8" type="ORF">HNR67_007660</name>
</gene>
<evidence type="ECO:0000313" key="9">
    <source>
        <dbReference type="Proteomes" id="UP000533598"/>
    </source>
</evidence>
<keyword evidence="4" id="KW-0443">Lipid metabolism</keyword>
<evidence type="ECO:0000259" key="7">
    <source>
        <dbReference type="SMART" id="SM00563"/>
    </source>
</evidence>
<evidence type="ECO:0000256" key="1">
    <source>
        <dbReference type="ARBA" id="ARBA00005189"/>
    </source>
</evidence>
<keyword evidence="2" id="KW-0444">Lipid biosynthesis</keyword>
<dbReference type="Pfam" id="PF01553">
    <property type="entry name" value="Acyltransferase"/>
    <property type="match status" value="1"/>
</dbReference>
<keyword evidence="6" id="KW-1133">Transmembrane helix</keyword>
<dbReference type="GO" id="GO:0006654">
    <property type="term" value="P:phosphatidic acid biosynthetic process"/>
    <property type="evidence" value="ECO:0007669"/>
    <property type="project" value="TreeGrafter"/>
</dbReference>
<evidence type="ECO:0000256" key="2">
    <source>
        <dbReference type="ARBA" id="ARBA00022516"/>
    </source>
</evidence>
<comment type="caution">
    <text evidence="8">The sequence shown here is derived from an EMBL/GenBank/DDBJ whole genome shotgun (WGS) entry which is preliminary data.</text>
</comment>
<keyword evidence="5 8" id="KW-0012">Acyltransferase</keyword>
<dbReference type="PANTHER" id="PTHR10434:SF64">
    <property type="entry name" value="1-ACYL-SN-GLYCEROL-3-PHOSPHATE ACYLTRANSFERASE-RELATED"/>
    <property type="match status" value="1"/>
</dbReference>
<name>A0A7W7CIC9_9PSEU</name>
<proteinExistence type="predicted"/>
<dbReference type="CDD" id="cd07989">
    <property type="entry name" value="LPLAT_AGPAT-like"/>
    <property type="match status" value="1"/>
</dbReference>
<dbReference type="GO" id="GO:0003841">
    <property type="term" value="F:1-acylglycerol-3-phosphate O-acyltransferase activity"/>
    <property type="evidence" value="ECO:0007669"/>
    <property type="project" value="TreeGrafter"/>
</dbReference>
<dbReference type="SUPFAM" id="SSF69593">
    <property type="entry name" value="Glycerol-3-phosphate (1)-acyltransferase"/>
    <property type="match status" value="1"/>
</dbReference>
<feature type="transmembrane region" description="Helical" evidence="6">
    <location>
        <begin position="41"/>
        <end position="61"/>
    </location>
</feature>
<reference evidence="8 9" key="1">
    <citation type="submission" date="2020-08" db="EMBL/GenBank/DDBJ databases">
        <title>Sequencing the genomes of 1000 actinobacteria strains.</title>
        <authorList>
            <person name="Klenk H.-P."/>
        </authorList>
    </citation>
    <scope>NUCLEOTIDE SEQUENCE [LARGE SCALE GENOMIC DNA]</scope>
    <source>
        <strain evidence="8 9">DSM 44230</strain>
    </source>
</reference>
<keyword evidence="9" id="KW-1185">Reference proteome</keyword>
<evidence type="ECO:0000256" key="3">
    <source>
        <dbReference type="ARBA" id="ARBA00022679"/>
    </source>
</evidence>
<keyword evidence="6" id="KW-0812">Transmembrane</keyword>
<evidence type="ECO:0000256" key="4">
    <source>
        <dbReference type="ARBA" id="ARBA00023098"/>
    </source>
</evidence>
<accession>A0A7W7CIC9</accession>
<dbReference type="SMART" id="SM00563">
    <property type="entry name" value="PlsC"/>
    <property type="match status" value="1"/>
</dbReference>
<evidence type="ECO:0000256" key="5">
    <source>
        <dbReference type="ARBA" id="ARBA00023315"/>
    </source>
</evidence>
<feature type="domain" description="Phospholipid/glycerol acyltransferase" evidence="7">
    <location>
        <begin position="97"/>
        <end position="209"/>
    </location>
</feature>
<protein>
    <submittedName>
        <fullName evidence="8">1-acyl-sn-glycerol-3-phosphate acyltransferase</fullName>
    </submittedName>
</protein>
<comment type="pathway">
    <text evidence="1">Lipid metabolism.</text>
</comment>
<dbReference type="RefSeq" id="WP_185008196.1">
    <property type="nucleotide sequence ID" value="NZ_BAAAUI010000078.1"/>
</dbReference>
<dbReference type="AlphaFoldDB" id="A0A7W7CIC9"/>
<dbReference type="PANTHER" id="PTHR10434">
    <property type="entry name" value="1-ACYL-SN-GLYCEROL-3-PHOSPHATE ACYLTRANSFERASE"/>
    <property type="match status" value="1"/>
</dbReference>
<dbReference type="Proteomes" id="UP000533598">
    <property type="component" value="Unassembled WGS sequence"/>
</dbReference>
<organism evidence="8 9">
    <name type="scientific">Crossiella cryophila</name>
    <dbReference type="NCBI Taxonomy" id="43355"/>
    <lineage>
        <taxon>Bacteria</taxon>
        <taxon>Bacillati</taxon>
        <taxon>Actinomycetota</taxon>
        <taxon>Actinomycetes</taxon>
        <taxon>Pseudonocardiales</taxon>
        <taxon>Pseudonocardiaceae</taxon>
        <taxon>Crossiella</taxon>
    </lineage>
</organism>
<sequence>MTAAGRAGVFRWTPSTPCDDSCVPDRDREPVVALGVQLRRWLALAGVFVLAVPVSWLLPLLPKRIRERLASSGARGILWALGIRVVAADVPPRRGPALLVGNHISWLDGLVLLAREPLHQVAKSEIRDLPVFGGLAARAGTVFIERDRLSTLPATIAEMRDRLAAGISVAVFPEGTTRCAVAGVVLRPASFQAALDAGVPVRPVRLEFRGPDGRPSAAAAFLGEEDVLTSLRRVIRAGGLSVHLREGATIWPRTVRDRREFAARAQAEILGGATVPVPELKVAA</sequence>
<keyword evidence="3 8" id="KW-0808">Transferase</keyword>
<evidence type="ECO:0000256" key="6">
    <source>
        <dbReference type="SAM" id="Phobius"/>
    </source>
</evidence>
<keyword evidence="6" id="KW-0472">Membrane</keyword>